<dbReference type="EMBL" id="JARYMX010000001">
    <property type="protein sequence ID" value="KAJ9566256.1"/>
    <property type="molecule type" value="Genomic_DNA"/>
</dbReference>
<name>A0AA38WV87_9ASTR</name>
<protein>
    <recommendedName>
        <fullName evidence="2">Reverse transcriptase Ty1/copia-type domain-containing protein</fullName>
    </recommendedName>
</protein>
<accession>A0AA38WV87</accession>
<evidence type="ECO:0000256" key="1">
    <source>
        <dbReference type="SAM" id="MobiDB-lite"/>
    </source>
</evidence>
<feature type="region of interest" description="Disordered" evidence="1">
    <location>
        <begin position="1"/>
        <end position="58"/>
    </location>
</feature>
<organism evidence="3 4">
    <name type="scientific">Centaurea solstitialis</name>
    <name type="common">yellow star-thistle</name>
    <dbReference type="NCBI Taxonomy" id="347529"/>
    <lineage>
        <taxon>Eukaryota</taxon>
        <taxon>Viridiplantae</taxon>
        <taxon>Streptophyta</taxon>
        <taxon>Embryophyta</taxon>
        <taxon>Tracheophyta</taxon>
        <taxon>Spermatophyta</taxon>
        <taxon>Magnoliopsida</taxon>
        <taxon>eudicotyledons</taxon>
        <taxon>Gunneridae</taxon>
        <taxon>Pentapetalae</taxon>
        <taxon>asterids</taxon>
        <taxon>campanulids</taxon>
        <taxon>Asterales</taxon>
        <taxon>Asteraceae</taxon>
        <taxon>Carduoideae</taxon>
        <taxon>Cardueae</taxon>
        <taxon>Centaureinae</taxon>
        <taxon>Centaurea</taxon>
    </lineage>
</organism>
<evidence type="ECO:0000313" key="4">
    <source>
        <dbReference type="Proteomes" id="UP001172457"/>
    </source>
</evidence>
<dbReference type="InterPro" id="IPR013103">
    <property type="entry name" value="RVT_2"/>
</dbReference>
<proteinExistence type="predicted"/>
<dbReference type="AlphaFoldDB" id="A0AA38WV87"/>
<dbReference type="CDD" id="cd09272">
    <property type="entry name" value="RNase_HI_RT_Ty1"/>
    <property type="match status" value="1"/>
</dbReference>
<evidence type="ECO:0000313" key="3">
    <source>
        <dbReference type="EMBL" id="KAJ9566256.1"/>
    </source>
</evidence>
<gene>
    <name evidence="3" type="ORF">OSB04_002222</name>
</gene>
<evidence type="ECO:0000259" key="2">
    <source>
        <dbReference type="Pfam" id="PF07727"/>
    </source>
</evidence>
<feature type="domain" description="Reverse transcriptase Ty1/copia-type" evidence="2">
    <location>
        <begin position="112"/>
        <end position="354"/>
    </location>
</feature>
<dbReference type="Pfam" id="PF07727">
    <property type="entry name" value="RVT_2"/>
    <property type="match status" value="1"/>
</dbReference>
<feature type="compositionally biased region" description="Polar residues" evidence="1">
    <location>
        <begin position="13"/>
        <end position="32"/>
    </location>
</feature>
<reference evidence="3" key="1">
    <citation type="submission" date="2023-03" db="EMBL/GenBank/DDBJ databases">
        <title>Chromosome-scale reference genome and RAD-based genetic map of yellow starthistle (Centaurea solstitialis) reveal putative structural variation and QTLs associated with invader traits.</title>
        <authorList>
            <person name="Reatini B."/>
            <person name="Cang F.A."/>
            <person name="Jiang Q."/>
            <person name="Mckibben M.T.W."/>
            <person name="Barker M.S."/>
            <person name="Rieseberg L.H."/>
            <person name="Dlugosch K.M."/>
        </authorList>
    </citation>
    <scope>NUCLEOTIDE SEQUENCE</scope>
    <source>
        <strain evidence="3">CAN-66</strain>
        <tissue evidence="3">Leaf</tissue>
    </source>
</reference>
<comment type="caution">
    <text evidence="3">The sequence shown here is derived from an EMBL/GenBank/DDBJ whole genome shotgun (WGS) entry which is preliminary data.</text>
</comment>
<keyword evidence="4" id="KW-1185">Reference proteome</keyword>
<dbReference type="PANTHER" id="PTHR11439:SF480">
    <property type="entry name" value="REVERSE TRANSCRIPTASE TY1_COPIA-TYPE DOMAIN-CONTAINING PROTEIN"/>
    <property type="match status" value="1"/>
</dbReference>
<dbReference type="Proteomes" id="UP001172457">
    <property type="component" value="Chromosome 1"/>
</dbReference>
<dbReference type="SUPFAM" id="SSF56672">
    <property type="entry name" value="DNA/RNA polymerases"/>
    <property type="match status" value="1"/>
</dbReference>
<dbReference type="InterPro" id="IPR043502">
    <property type="entry name" value="DNA/RNA_pol_sf"/>
</dbReference>
<dbReference type="PANTHER" id="PTHR11439">
    <property type="entry name" value="GAG-POL-RELATED RETROTRANSPOSON"/>
    <property type="match status" value="1"/>
</dbReference>
<sequence length="557" mass="62562">MKQGSGADEASGGITNEANGGITNEASGGINSQPPPTSNESIESHEAPPIRRSNCNSQLPRRYDDFDMNFYVENTHLLLSLNDDEPSSYHEAKNNPMWVKAMKEEIDPIEKNGTWKLVTRPSNATIIGLKWVFKVKKDANGSISRYKARIVAKGYLQQPGIDFEEVFAPVARIETVRILIALAAAKGWELHHLDVKSAFLHGELQEQVYVHQPEGFVKKGHEDSVYKVVKALYGLRQAPRTWNMKLDGILKDMKFQRCIQEQAVYRRSIGADFIIVGVYVDDLDVTGTSLNIISKFKEAMSTKFDMTDLGVLTYYLGIEVYQRNEDIIITQTGYAKKVLKDAGMFDCNPTLVPMDPNVKFSKGEGEEDTEVTEYRSLVGRLRYLLHSRPDLSYAVGTLGYGIRYARGEPTKLVGYCDSSHNIDIDDGRSTTDHIFYLENLPSLVEYMAASSASCQAVWLHDLLVEIIGSEVQSVTLKIDNTLAIALVKNPVFHGRSKHIKSRYHYIQERVEAKEIVVEHISGKEQCADILTKSLAKVKFNEMRKLLGMDDLQAALRN</sequence>